<evidence type="ECO:0000313" key="1">
    <source>
        <dbReference type="EMBL" id="KAK9272368.1"/>
    </source>
</evidence>
<gene>
    <name evidence="1" type="ORF">L1049_002739</name>
</gene>
<dbReference type="EMBL" id="JBBPBK010000013">
    <property type="protein sequence ID" value="KAK9272368.1"/>
    <property type="molecule type" value="Genomic_DNA"/>
</dbReference>
<sequence length="107" mass="12116">MRQLFYFDRAALDIASVPSETPLLKGWTDELIWKRDDEVKRLGFYADMFGARTTGFKIAELPPGVDLTDPVIVIQSYYLLCAFPKEKILGIIVSTMLMSFTTMAAPF</sequence>
<accession>A0AAP0R931</accession>
<dbReference type="AlphaFoldDB" id="A0AAP0R931"/>
<reference evidence="1 2" key="1">
    <citation type="journal article" date="2024" name="Plant J.">
        <title>Genome sequences and population genomics reveal climatic adaptation and genomic divergence between two closely related sweetgum species.</title>
        <authorList>
            <person name="Xu W.Q."/>
            <person name="Ren C.Q."/>
            <person name="Zhang X.Y."/>
            <person name="Comes H.P."/>
            <person name="Liu X.H."/>
            <person name="Li Y.G."/>
            <person name="Kettle C.J."/>
            <person name="Jalonen R."/>
            <person name="Gaisberger H."/>
            <person name="Ma Y.Z."/>
            <person name="Qiu Y.X."/>
        </authorList>
    </citation>
    <scope>NUCLEOTIDE SEQUENCE [LARGE SCALE GENOMIC DNA]</scope>
    <source>
        <strain evidence="1">Hangzhou</strain>
    </source>
</reference>
<keyword evidence="2" id="KW-1185">Reference proteome</keyword>
<proteinExistence type="predicted"/>
<name>A0AAP0R931_LIQFO</name>
<organism evidence="1 2">
    <name type="scientific">Liquidambar formosana</name>
    <name type="common">Formosan gum</name>
    <dbReference type="NCBI Taxonomy" id="63359"/>
    <lineage>
        <taxon>Eukaryota</taxon>
        <taxon>Viridiplantae</taxon>
        <taxon>Streptophyta</taxon>
        <taxon>Embryophyta</taxon>
        <taxon>Tracheophyta</taxon>
        <taxon>Spermatophyta</taxon>
        <taxon>Magnoliopsida</taxon>
        <taxon>eudicotyledons</taxon>
        <taxon>Gunneridae</taxon>
        <taxon>Pentapetalae</taxon>
        <taxon>Saxifragales</taxon>
        <taxon>Altingiaceae</taxon>
        <taxon>Liquidambar</taxon>
    </lineage>
</organism>
<dbReference type="Proteomes" id="UP001415857">
    <property type="component" value="Unassembled WGS sequence"/>
</dbReference>
<evidence type="ECO:0000313" key="2">
    <source>
        <dbReference type="Proteomes" id="UP001415857"/>
    </source>
</evidence>
<protein>
    <submittedName>
        <fullName evidence="1">Uncharacterized protein</fullName>
    </submittedName>
</protein>
<comment type="caution">
    <text evidence="1">The sequence shown here is derived from an EMBL/GenBank/DDBJ whole genome shotgun (WGS) entry which is preliminary data.</text>
</comment>